<dbReference type="GO" id="GO:0005634">
    <property type="term" value="C:nucleus"/>
    <property type="evidence" value="ECO:0007669"/>
    <property type="project" value="TreeGrafter"/>
</dbReference>
<dbReference type="Pfam" id="PF22749">
    <property type="entry name" value="Arb2"/>
    <property type="match status" value="1"/>
</dbReference>
<dbReference type="PANTHER" id="PTHR21357">
    <property type="entry name" value="FAM172 FAMILY PROTEIN HOMOLOG CG10038"/>
    <property type="match status" value="1"/>
</dbReference>
<dbReference type="InterPro" id="IPR048263">
    <property type="entry name" value="Arb2"/>
</dbReference>
<evidence type="ECO:0000313" key="3">
    <source>
        <dbReference type="Proteomes" id="UP000268350"/>
    </source>
</evidence>
<accession>A0A3B0JQI1</accession>
<organism evidence="2 3">
    <name type="scientific">Drosophila guanche</name>
    <name type="common">Fruit fly</name>
    <dbReference type="NCBI Taxonomy" id="7266"/>
    <lineage>
        <taxon>Eukaryota</taxon>
        <taxon>Metazoa</taxon>
        <taxon>Ecdysozoa</taxon>
        <taxon>Arthropoda</taxon>
        <taxon>Hexapoda</taxon>
        <taxon>Insecta</taxon>
        <taxon>Pterygota</taxon>
        <taxon>Neoptera</taxon>
        <taxon>Endopterygota</taxon>
        <taxon>Diptera</taxon>
        <taxon>Brachycera</taxon>
        <taxon>Muscomorpha</taxon>
        <taxon>Ephydroidea</taxon>
        <taxon>Drosophilidae</taxon>
        <taxon>Drosophila</taxon>
        <taxon>Sophophora</taxon>
    </lineage>
</organism>
<name>A0A3B0JQI1_DROGU</name>
<dbReference type="EMBL" id="OUUW01000008">
    <property type="protein sequence ID" value="SPP84437.1"/>
    <property type="molecule type" value="Genomic_DNA"/>
</dbReference>
<dbReference type="SUPFAM" id="SSF53474">
    <property type="entry name" value="alpha/beta-Hydrolases"/>
    <property type="match status" value="1"/>
</dbReference>
<dbReference type="InterPro" id="IPR029058">
    <property type="entry name" value="AB_hydrolase_fold"/>
</dbReference>
<gene>
    <name evidence="2" type="ORF">DGUA_6G017029</name>
</gene>
<dbReference type="FunFam" id="3.40.50.1820:FF:000257">
    <property type="entry name" value="Uncharacterized protein, isoform A"/>
    <property type="match status" value="1"/>
</dbReference>
<dbReference type="Proteomes" id="UP000268350">
    <property type="component" value="Unassembled WGS sequence"/>
</dbReference>
<proteinExistence type="predicted"/>
<sequence length="330" mass="37129">MTDPAPPTNCDEAIAKLKEFGYAFDEGEWNSKLKIPINYNRFCVGGVLRQIDPATGKPGKEPYIYDINDDADDNEKHYQNLAEQIPNIIYALLEKSGLSRTYIPFGKPPDRSSFVYSQPAKLAQSKKLLVLIHGSGEVRAGQWARSLIINNSLDHGSQMPYIRKAQKLGYDILITNTNDCKRFYNGKEHPIKGVETSTEHATYVWKNIVLPSDPESVAIVAHSYGGYVTIDLVNNFLDFFKEKVFAIALTDAVIGRPQSNCKNYLQDVTCDWVTSKSPLDTPVSSLGDNIRRVSAGHTKHEWTSYSAIDSVYKFFEEKYAQRTNDKKTSP</sequence>
<feature type="domain" description="Arb2" evidence="1">
    <location>
        <begin position="60"/>
        <end position="279"/>
    </location>
</feature>
<dbReference type="AlphaFoldDB" id="A0A3B0JQI1"/>
<dbReference type="Gene3D" id="3.40.50.1820">
    <property type="entry name" value="alpha/beta hydrolase"/>
    <property type="match status" value="1"/>
</dbReference>
<protein>
    <submittedName>
        <fullName evidence="2">Blast:UPF0528 protein CG10038</fullName>
    </submittedName>
</protein>
<dbReference type="OrthoDB" id="421951at2759"/>
<keyword evidence="3" id="KW-1185">Reference proteome</keyword>
<dbReference type="STRING" id="7266.A0A3B0JQI1"/>
<evidence type="ECO:0000313" key="2">
    <source>
        <dbReference type="EMBL" id="SPP84437.1"/>
    </source>
</evidence>
<dbReference type="InterPro" id="IPR053858">
    <property type="entry name" value="Arb2_dom"/>
</dbReference>
<dbReference type="PANTHER" id="PTHR21357:SF4">
    <property type="entry name" value="FAM172 FAMILY PROTEIN HOMOLOG CG10038"/>
    <property type="match status" value="1"/>
</dbReference>
<dbReference type="GO" id="GO:0035197">
    <property type="term" value="F:siRNA binding"/>
    <property type="evidence" value="ECO:0007669"/>
    <property type="project" value="TreeGrafter"/>
</dbReference>
<evidence type="ECO:0000259" key="1">
    <source>
        <dbReference type="Pfam" id="PF22749"/>
    </source>
</evidence>
<reference evidence="3" key="1">
    <citation type="submission" date="2018-01" db="EMBL/GenBank/DDBJ databases">
        <authorList>
            <person name="Alioto T."/>
            <person name="Alioto T."/>
        </authorList>
    </citation>
    <scope>NUCLEOTIDE SEQUENCE [LARGE SCALE GENOMIC DNA]</scope>
</reference>
<dbReference type="GO" id="GO:0031048">
    <property type="term" value="P:regulatory ncRNA-mediated heterochromatin formation"/>
    <property type="evidence" value="ECO:0007669"/>
    <property type="project" value="TreeGrafter"/>
</dbReference>